<dbReference type="SMART" id="SM00458">
    <property type="entry name" value="RICIN"/>
    <property type="match status" value="1"/>
</dbReference>
<evidence type="ECO:0000256" key="13">
    <source>
        <dbReference type="ARBA" id="ARBA00023180"/>
    </source>
</evidence>
<comment type="similarity">
    <text evidence="4">Belongs to the glycosyltransferase 2 family. GalNAc-T subfamily.</text>
</comment>
<keyword evidence="11" id="KW-0472">Membrane</keyword>
<dbReference type="InterPro" id="IPR035992">
    <property type="entry name" value="Ricin_B-like_lectins"/>
</dbReference>
<feature type="domain" description="Ricin B lectin" evidence="16">
    <location>
        <begin position="941"/>
        <end position="1063"/>
    </location>
</feature>
<keyword evidence="18" id="KW-1185">Reference proteome</keyword>
<evidence type="ECO:0000256" key="3">
    <source>
        <dbReference type="ARBA" id="ARBA00004922"/>
    </source>
</evidence>
<gene>
    <name evidence="17" type="ORF">CBOVIS_LOCUS5578</name>
</gene>
<dbReference type="InterPro" id="IPR001173">
    <property type="entry name" value="Glyco_trans_2-like"/>
</dbReference>
<dbReference type="Proteomes" id="UP000494206">
    <property type="component" value="Unassembled WGS sequence"/>
</dbReference>
<evidence type="ECO:0000256" key="9">
    <source>
        <dbReference type="ARBA" id="ARBA00022989"/>
    </source>
</evidence>
<evidence type="ECO:0000256" key="10">
    <source>
        <dbReference type="ARBA" id="ARBA00023034"/>
    </source>
</evidence>
<reference evidence="17 18" key="1">
    <citation type="submission" date="2020-04" db="EMBL/GenBank/DDBJ databases">
        <authorList>
            <person name="Laetsch R D."/>
            <person name="Stevens L."/>
            <person name="Kumar S."/>
            <person name="Blaxter L. M."/>
        </authorList>
    </citation>
    <scope>NUCLEOTIDE SEQUENCE [LARGE SCALE GENOMIC DNA]</scope>
</reference>
<dbReference type="InterPro" id="IPR029044">
    <property type="entry name" value="Nucleotide-diphossugar_trans"/>
</dbReference>
<evidence type="ECO:0000259" key="16">
    <source>
        <dbReference type="SMART" id="SM00458"/>
    </source>
</evidence>
<keyword evidence="5" id="KW-0812">Transmembrane</keyword>
<protein>
    <recommendedName>
        <fullName evidence="16">Ricin B lectin domain-containing protein</fullName>
    </recommendedName>
</protein>
<keyword evidence="12" id="KW-1015">Disulfide bond</keyword>
<evidence type="ECO:0000256" key="8">
    <source>
        <dbReference type="ARBA" id="ARBA00022968"/>
    </source>
</evidence>
<dbReference type="EMBL" id="CADEPM010000003">
    <property type="protein sequence ID" value="CAB3403055.1"/>
    <property type="molecule type" value="Genomic_DNA"/>
</dbReference>
<feature type="region of interest" description="Disordered" evidence="15">
    <location>
        <begin position="368"/>
        <end position="396"/>
    </location>
</feature>
<accession>A0A8S1ESG8</accession>
<dbReference type="GO" id="GO:0005112">
    <property type="term" value="F:Notch binding"/>
    <property type="evidence" value="ECO:0007669"/>
    <property type="project" value="TreeGrafter"/>
</dbReference>
<keyword evidence="6" id="KW-0479">Metal-binding</keyword>
<evidence type="ECO:0000256" key="6">
    <source>
        <dbReference type="ARBA" id="ARBA00022723"/>
    </source>
</evidence>
<comment type="subcellular location">
    <subcellularLocation>
        <location evidence="2">Golgi apparatus membrane</location>
        <topology evidence="2">Single-pass type II membrane protein</topology>
    </subcellularLocation>
</comment>
<sequence>MNEKNNVTFFLSTPQIISNLAFLISSCDKENTAGLLREFNQITNEQVTSVQAQGLIDVTHDFIRTWNASLHAVSKPGHILTARRVICHPKYAKAYTFNIFKTLRRFEVELKIFEGNQEVNQWIERFLKTDEIKHYAVHLWADDSLPQTGDEAVKKKQMWRAKKLGPPSTSKGDPNDLALKHELREEQKSPVLIWASHAIVSLHPDLFDATSSFILNNAVCIKIHDSPKTKIMIHSGDYDFNTLFVPTNNKALQLVFIYGAKNVRLHYGRIKETIAKYGHLAPCIVHKSALSPNIKKQTRMIYIPAWNPTEFPAVNIAEHYLACLDMNSIFYTGGFGDLAPSDAEPSASPNPRRVSHIQHYTLMSLVNSPHSSIRETNDKSDSTKKSSKHQTTTSQIAVNESQEFELVTLPYSIILWDTKSELPVLMGTVADKMGEHAKKRMQEARNERSSCTIILSDRSLLVAPPRDPHSIAAVVAGWRISRGRPAARTFCVRPCRDVPSRLVLDSTMFWLWRRKSVGVFTTLSLILTIYLYLSIYSIEPTTTRQSEQRRVQTATVPYPDFAKERDVDIAALNILHGKDDEILQAQGFQKYQFNGLLSDRIGTRRKIKDSRNAQCSNLEYDEPLPAASIIVCYFNESPSVLIRMVNSILDRTNDDHIAEILLVDDSSEWYNATNEAKIYKESHTEWAKVKFLKTDKNEGLIRAKIYGARRALGPVLVFLDSHCEVNQNWLPPLLHEIKQKRERVVCPIIDIIDAVTMQYVESPVCMGGVNWAMTFKWDYPSRRYFDDAENYVKPLKSPTMAGGLFAIDKDYFFEIGSYDEGMDVWGAENVEISFRIWTCGGELYIIPCSRVGHIFRRQRPYGIKTDSMGKNSVRLARVWLDEYLARPSYRTFTDYGDLTSRIQLRKDLQCKPFRWYLENIYPALIPDNTPNEIDESILVAGKKYLIKLHNGTHCLSAESNSGRIANGNRVEMRKCNHGEREQQWKYTQNNEIRPMGSSRLCLDSLKGVTVIRCHNQGAHQDWKVSKSGKLFNKATNKCASGADETMSLAQLTYCSMSSQLQFVALS</sequence>
<evidence type="ECO:0000256" key="11">
    <source>
        <dbReference type="ARBA" id="ARBA00023136"/>
    </source>
</evidence>
<dbReference type="Gene3D" id="3.90.550.10">
    <property type="entry name" value="Spore Coat Polysaccharide Biosynthesis Protein SpsA, Chain A"/>
    <property type="match status" value="1"/>
</dbReference>
<keyword evidence="9" id="KW-1133">Transmembrane helix</keyword>
<keyword evidence="10" id="KW-0333">Golgi apparatus</keyword>
<evidence type="ECO:0000256" key="15">
    <source>
        <dbReference type="SAM" id="MobiDB-lite"/>
    </source>
</evidence>
<dbReference type="PROSITE" id="PS50231">
    <property type="entry name" value="RICIN_B_LECTIN"/>
    <property type="match status" value="1"/>
</dbReference>
<dbReference type="Pfam" id="PF00652">
    <property type="entry name" value="Ricin_B_lectin"/>
    <property type="match status" value="1"/>
</dbReference>
<dbReference type="PANTHER" id="PTHR11675:SF63">
    <property type="entry name" value="POLYPEPTIDE N-ACETYLGALACTOSAMINYLTRANSFERASE"/>
    <property type="match status" value="1"/>
</dbReference>
<comment type="cofactor">
    <cofactor evidence="1">
        <name>Mn(2+)</name>
        <dbReference type="ChEBI" id="CHEBI:29035"/>
    </cofactor>
</comment>
<organism evidence="17 18">
    <name type="scientific">Caenorhabditis bovis</name>
    <dbReference type="NCBI Taxonomy" id="2654633"/>
    <lineage>
        <taxon>Eukaryota</taxon>
        <taxon>Metazoa</taxon>
        <taxon>Ecdysozoa</taxon>
        <taxon>Nematoda</taxon>
        <taxon>Chromadorea</taxon>
        <taxon>Rhabditida</taxon>
        <taxon>Rhabditina</taxon>
        <taxon>Rhabditomorpha</taxon>
        <taxon>Rhabditoidea</taxon>
        <taxon>Rhabditidae</taxon>
        <taxon>Peloderinae</taxon>
        <taxon>Caenorhabditis</taxon>
    </lineage>
</organism>
<keyword evidence="8" id="KW-0735">Signal-anchor</keyword>
<dbReference type="InterPro" id="IPR045885">
    <property type="entry name" value="GalNAc-T"/>
</dbReference>
<dbReference type="GO" id="GO:0008593">
    <property type="term" value="P:regulation of Notch signaling pathway"/>
    <property type="evidence" value="ECO:0007669"/>
    <property type="project" value="TreeGrafter"/>
</dbReference>
<comment type="caution">
    <text evidence="17">The sequence shown here is derived from an EMBL/GenBank/DDBJ whole genome shotgun (WGS) entry which is preliminary data.</text>
</comment>
<dbReference type="SUPFAM" id="SSF53448">
    <property type="entry name" value="Nucleotide-diphospho-sugar transferases"/>
    <property type="match status" value="1"/>
</dbReference>
<dbReference type="PROSITE" id="PS51257">
    <property type="entry name" value="PROKAR_LIPOPROTEIN"/>
    <property type="match status" value="1"/>
</dbReference>
<evidence type="ECO:0000313" key="17">
    <source>
        <dbReference type="EMBL" id="CAB3403055.1"/>
    </source>
</evidence>
<keyword evidence="13" id="KW-0325">Glycoprotein</keyword>
<proteinExistence type="inferred from homology"/>
<evidence type="ECO:0000256" key="14">
    <source>
        <dbReference type="ARBA" id="ARBA00023211"/>
    </source>
</evidence>
<evidence type="ECO:0000256" key="5">
    <source>
        <dbReference type="ARBA" id="ARBA00022692"/>
    </source>
</evidence>
<keyword evidence="14" id="KW-0464">Manganese</keyword>
<dbReference type="FunFam" id="3.90.550.10:FF:000053">
    <property type="entry name" value="Polypeptide N-acetylgalactosaminyltransferase"/>
    <property type="match status" value="1"/>
</dbReference>
<dbReference type="Gene3D" id="2.80.10.50">
    <property type="match status" value="1"/>
</dbReference>
<evidence type="ECO:0000313" key="18">
    <source>
        <dbReference type="Proteomes" id="UP000494206"/>
    </source>
</evidence>
<evidence type="ECO:0000256" key="4">
    <source>
        <dbReference type="ARBA" id="ARBA00005680"/>
    </source>
</evidence>
<dbReference type="GO" id="GO:0006493">
    <property type="term" value="P:protein O-linked glycosylation"/>
    <property type="evidence" value="ECO:0007669"/>
    <property type="project" value="TreeGrafter"/>
</dbReference>
<evidence type="ECO:0000256" key="12">
    <source>
        <dbReference type="ARBA" id="ARBA00023157"/>
    </source>
</evidence>
<dbReference type="SUPFAM" id="SSF50370">
    <property type="entry name" value="Ricin B-like lectins"/>
    <property type="match status" value="1"/>
</dbReference>
<dbReference type="Pfam" id="PF00535">
    <property type="entry name" value="Glycos_transf_2"/>
    <property type="match status" value="1"/>
</dbReference>
<dbReference type="CDD" id="cd02510">
    <property type="entry name" value="pp-GalNAc-T"/>
    <property type="match status" value="1"/>
</dbReference>
<dbReference type="AlphaFoldDB" id="A0A8S1ESG8"/>
<evidence type="ECO:0000256" key="2">
    <source>
        <dbReference type="ARBA" id="ARBA00004323"/>
    </source>
</evidence>
<keyword evidence="7" id="KW-0430">Lectin</keyword>
<evidence type="ECO:0000256" key="7">
    <source>
        <dbReference type="ARBA" id="ARBA00022734"/>
    </source>
</evidence>
<evidence type="ECO:0000256" key="1">
    <source>
        <dbReference type="ARBA" id="ARBA00001936"/>
    </source>
</evidence>
<dbReference type="GO" id="GO:0030246">
    <property type="term" value="F:carbohydrate binding"/>
    <property type="evidence" value="ECO:0007669"/>
    <property type="project" value="UniProtKB-KW"/>
</dbReference>
<name>A0A8S1ESG8_9PELO</name>
<dbReference type="GO" id="GO:0046872">
    <property type="term" value="F:metal ion binding"/>
    <property type="evidence" value="ECO:0007669"/>
    <property type="project" value="UniProtKB-KW"/>
</dbReference>
<dbReference type="GO" id="GO:0000139">
    <property type="term" value="C:Golgi membrane"/>
    <property type="evidence" value="ECO:0007669"/>
    <property type="project" value="UniProtKB-SubCell"/>
</dbReference>
<comment type="pathway">
    <text evidence="3">Protein modification; protein glycosylation.</text>
</comment>
<feature type="compositionally biased region" description="Basic and acidic residues" evidence="15">
    <location>
        <begin position="372"/>
        <end position="384"/>
    </location>
</feature>
<dbReference type="PANTHER" id="PTHR11675">
    <property type="entry name" value="N-ACETYLGALACTOSAMINYLTRANSFERASE"/>
    <property type="match status" value="1"/>
</dbReference>
<dbReference type="InterPro" id="IPR000772">
    <property type="entry name" value="Ricin_B_lectin"/>
</dbReference>
<dbReference type="GO" id="GO:0004653">
    <property type="term" value="F:polypeptide N-acetylgalactosaminyltransferase activity"/>
    <property type="evidence" value="ECO:0007669"/>
    <property type="project" value="TreeGrafter"/>
</dbReference>
<dbReference type="OrthoDB" id="5988548at2759"/>